<dbReference type="PANTHER" id="PTHR47371:SF3">
    <property type="entry name" value="PHOSPHOGLYCEROL TRANSFERASE I"/>
    <property type="match status" value="1"/>
</dbReference>
<evidence type="ECO:0000256" key="5">
    <source>
        <dbReference type="ARBA" id="ARBA00023136"/>
    </source>
</evidence>
<comment type="caution">
    <text evidence="8">The sequence shown here is derived from an EMBL/GenBank/DDBJ whole genome shotgun (WGS) entry which is preliminary data.</text>
</comment>
<dbReference type="PANTHER" id="PTHR47371">
    <property type="entry name" value="LIPOTEICHOIC ACID SYNTHASE"/>
    <property type="match status" value="1"/>
</dbReference>
<evidence type="ECO:0000313" key="8">
    <source>
        <dbReference type="EMBL" id="EJX10034.1"/>
    </source>
</evidence>
<dbReference type="InterPro" id="IPR017850">
    <property type="entry name" value="Alkaline_phosphatase_core_sf"/>
</dbReference>
<evidence type="ECO:0000256" key="2">
    <source>
        <dbReference type="ARBA" id="ARBA00022475"/>
    </source>
</evidence>
<evidence type="ECO:0000256" key="1">
    <source>
        <dbReference type="ARBA" id="ARBA00004651"/>
    </source>
</evidence>
<protein>
    <submittedName>
        <fullName evidence="8">Arylsulfatase</fullName>
    </submittedName>
</protein>
<name>J9GQG5_9ZZZZ</name>
<evidence type="ECO:0000256" key="4">
    <source>
        <dbReference type="ARBA" id="ARBA00022989"/>
    </source>
</evidence>
<sequence length="664" mass="75409">MVIILLFYSFTSTFSPLAKTKIKKKRKVLPSNIRNIPKSIVTLYPFNLFKFTNMKKRIVQFLTTYFLIVLLFVLQKPAFMAYYHDLYKDASWVDYLSVMWHGLPLDCSLAGYLTAIPGLLLIASAWTQSPVLRYIRQGYFGFIAFLMSCLFIVDLGLYDFWGFRLDATPIFYFFSSPKDALASASTGFLLLGFTAFLGYALLLYGIFHIILIREKTPMKIPYQRLNVSLVMLLLTAALFIPIRGGFSVSTMNLSKVYFSQDQRMNHAAINPAFSFMYSATHQTHFDKQYRFMAPEEADKLFAELIDKPVAADTILPQLLTTQRPNIVLIILESFSSHLMQTLGGLPNVAVHMDRFAKEGVLFTHFYANSFRTDRGLASIISAYPGQPSTSIMKYPEKTDKLPSIPNSLKKIGYDLSYYYGGDADFTNMRSYLISSGIGKIICDEDFPLSERTSKWGAHDHVLFQRVLKDLKEEPQHEPFLKIVQTSSSHEPFDVPYQKHTDKVLNAFAYADSCVGDFINQYRKMPLWNNTLFVLVPDHQGAYPHRIEHPLDGHKIPLILLGGAVSKPAVIDTYASQIDIAATLFGQMVLPHEEFTFSKNILNPDSPHFAFFTRPNFFGMATADNQLVFNLDAQTVQQDEGTVLGANLEKGKAFLQKLYDDLAKR</sequence>
<feature type="transmembrane region" description="Helical" evidence="6">
    <location>
        <begin position="138"/>
        <end position="161"/>
    </location>
</feature>
<comment type="subcellular location">
    <subcellularLocation>
        <location evidence="1">Cell membrane</location>
        <topology evidence="1">Multi-pass membrane protein</topology>
    </subcellularLocation>
</comment>
<dbReference type="AlphaFoldDB" id="J9GQG5"/>
<keyword evidence="4 6" id="KW-1133">Transmembrane helix</keyword>
<feature type="transmembrane region" description="Helical" evidence="6">
    <location>
        <begin position="103"/>
        <end position="126"/>
    </location>
</feature>
<dbReference type="SUPFAM" id="SSF53649">
    <property type="entry name" value="Alkaline phosphatase-like"/>
    <property type="match status" value="1"/>
</dbReference>
<dbReference type="CDD" id="cd16015">
    <property type="entry name" value="LTA_synthase"/>
    <property type="match status" value="1"/>
</dbReference>
<dbReference type="GO" id="GO:0005886">
    <property type="term" value="C:plasma membrane"/>
    <property type="evidence" value="ECO:0007669"/>
    <property type="project" value="UniProtKB-SubCell"/>
</dbReference>
<keyword evidence="3 6" id="KW-0812">Transmembrane</keyword>
<keyword evidence="5 6" id="KW-0472">Membrane</keyword>
<feature type="transmembrane region" description="Helical" evidence="6">
    <location>
        <begin position="181"/>
        <end position="204"/>
    </location>
</feature>
<dbReference type="EMBL" id="AMCI01000268">
    <property type="protein sequence ID" value="EJX10034.1"/>
    <property type="molecule type" value="Genomic_DNA"/>
</dbReference>
<feature type="transmembrane region" description="Helical" evidence="6">
    <location>
        <begin position="58"/>
        <end position="83"/>
    </location>
</feature>
<dbReference type="InterPro" id="IPR012160">
    <property type="entry name" value="LtaS-like"/>
</dbReference>
<evidence type="ECO:0000256" key="3">
    <source>
        <dbReference type="ARBA" id="ARBA00022692"/>
    </source>
</evidence>
<evidence type="ECO:0000256" key="6">
    <source>
        <dbReference type="SAM" id="Phobius"/>
    </source>
</evidence>
<feature type="transmembrane region" description="Helical" evidence="6">
    <location>
        <begin position="225"/>
        <end position="246"/>
    </location>
</feature>
<organism evidence="8">
    <name type="scientific">gut metagenome</name>
    <dbReference type="NCBI Taxonomy" id="749906"/>
    <lineage>
        <taxon>unclassified sequences</taxon>
        <taxon>metagenomes</taxon>
        <taxon>organismal metagenomes</taxon>
    </lineage>
</organism>
<feature type="domain" description="Sulfatase N-terminal" evidence="7">
    <location>
        <begin position="324"/>
        <end position="587"/>
    </location>
</feature>
<dbReference type="InterPro" id="IPR000917">
    <property type="entry name" value="Sulfatase_N"/>
</dbReference>
<accession>J9GQG5</accession>
<reference evidence="8" key="1">
    <citation type="journal article" date="2012" name="PLoS ONE">
        <title>Gene sets for utilization of primary and secondary nutrition supplies in the distal gut of endangered iberian lynx.</title>
        <authorList>
            <person name="Alcaide M."/>
            <person name="Messina E."/>
            <person name="Richter M."/>
            <person name="Bargiela R."/>
            <person name="Peplies J."/>
            <person name="Huws S.A."/>
            <person name="Newbold C.J."/>
            <person name="Golyshin P.N."/>
            <person name="Simon M.A."/>
            <person name="Lopez G."/>
            <person name="Yakimov M.M."/>
            <person name="Ferrer M."/>
        </authorList>
    </citation>
    <scope>NUCLEOTIDE SEQUENCE</scope>
</reference>
<keyword evidence="2" id="KW-1003">Cell membrane</keyword>
<dbReference type="InterPro" id="IPR050448">
    <property type="entry name" value="OpgB/LTA_synthase_biosynth"/>
</dbReference>
<dbReference type="Pfam" id="PF00884">
    <property type="entry name" value="Sulfatase"/>
    <property type="match status" value="1"/>
</dbReference>
<proteinExistence type="predicted"/>
<dbReference type="Gene3D" id="3.30.1120.80">
    <property type="match status" value="1"/>
</dbReference>
<evidence type="ECO:0000259" key="7">
    <source>
        <dbReference type="Pfam" id="PF00884"/>
    </source>
</evidence>
<gene>
    <name evidence="8" type="ORF">EVA_01854</name>
</gene>
<dbReference type="PIRSF" id="PIRSF005091">
    <property type="entry name" value="Mmb_sulf_HI1246"/>
    <property type="match status" value="1"/>
</dbReference>
<dbReference type="Gene3D" id="3.40.720.10">
    <property type="entry name" value="Alkaline Phosphatase, subunit A"/>
    <property type="match status" value="1"/>
</dbReference>